<dbReference type="PANTHER" id="PTHR11142:SF0">
    <property type="entry name" value="TRNA PSEUDOURIDINE SYNTHASE-LIKE 1"/>
    <property type="match status" value="1"/>
</dbReference>
<feature type="active site" description="Nucleophile" evidence="4 5">
    <location>
        <position position="59"/>
    </location>
</feature>
<name>A0A830GXN2_9CREN</name>
<proteinExistence type="inferred from homology"/>
<organism evidence="9 10">
    <name type="scientific">Thermocladium modestius</name>
    <dbReference type="NCBI Taxonomy" id="62609"/>
    <lineage>
        <taxon>Archaea</taxon>
        <taxon>Thermoproteota</taxon>
        <taxon>Thermoprotei</taxon>
        <taxon>Thermoproteales</taxon>
        <taxon>Thermoproteaceae</taxon>
        <taxon>Thermocladium</taxon>
    </lineage>
</organism>
<dbReference type="PANTHER" id="PTHR11142">
    <property type="entry name" value="PSEUDOURIDYLATE SYNTHASE"/>
    <property type="match status" value="1"/>
</dbReference>
<evidence type="ECO:0000256" key="2">
    <source>
        <dbReference type="ARBA" id="ARBA00022694"/>
    </source>
</evidence>
<dbReference type="InterPro" id="IPR020094">
    <property type="entry name" value="TruA/RsuA/RluB/E/F_N"/>
</dbReference>
<dbReference type="Gene3D" id="3.30.70.580">
    <property type="entry name" value="Pseudouridine synthase I, catalytic domain, N-terminal subdomain"/>
    <property type="match status" value="1"/>
</dbReference>
<dbReference type="GO" id="GO:0160147">
    <property type="term" value="F:tRNA pseudouridine(38-40) synthase activity"/>
    <property type="evidence" value="ECO:0007669"/>
    <property type="project" value="UniProtKB-EC"/>
</dbReference>
<comment type="similarity">
    <text evidence="1 4 7">Belongs to the tRNA pseudouridine synthase TruA family.</text>
</comment>
<gene>
    <name evidence="4" type="primary">truA</name>
    <name evidence="9" type="ORF">GCM10007981_18560</name>
</gene>
<evidence type="ECO:0000259" key="8">
    <source>
        <dbReference type="Pfam" id="PF01416"/>
    </source>
</evidence>
<comment type="caution">
    <text evidence="4">Lacks conserved residue(s) required for the propagation of feature annotation.</text>
</comment>
<evidence type="ECO:0000256" key="7">
    <source>
        <dbReference type="RuleBase" id="RU003792"/>
    </source>
</evidence>
<evidence type="ECO:0000256" key="4">
    <source>
        <dbReference type="HAMAP-Rule" id="MF_00171"/>
    </source>
</evidence>
<evidence type="ECO:0000313" key="10">
    <source>
        <dbReference type="Proteomes" id="UP000610960"/>
    </source>
</evidence>
<protein>
    <recommendedName>
        <fullName evidence="4">tRNA pseudouridine synthase A</fullName>
        <ecNumber evidence="4">5.4.99.12</ecNumber>
    </recommendedName>
    <alternativeName>
        <fullName evidence="4">tRNA pseudouridine(38-40) synthase</fullName>
    </alternativeName>
    <alternativeName>
        <fullName evidence="4">tRNA pseudouridylate synthase I</fullName>
    </alternativeName>
    <alternativeName>
        <fullName evidence="4">tRNA-uridine isomerase I</fullName>
    </alternativeName>
</protein>
<evidence type="ECO:0000313" key="9">
    <source>
        <dbReference type="EMBL" id="GGP22450.1"/>
    </source>
</evidence>
<dbReference type="PIRSF" id="PIRSF001430">
    <property type="entry name" value="tRNA_psdUrid_synth"/>
    <property type="match status" value="1"/>
</dbReference>
<dbReference type="HAMAP" id="MF_00171">
    <property type="entry name" value="TruA"/>
    <property type="match status" value="1"/>
</dbReference>
<reference evidence="9" key="2">
    <citation type="submission" date="2020-09" db="EMBL/GenBank/DDBJ databases">
        <authorList>
            <person name="Sun Q."/>
            <person name="Ohkuma M."/>
        </authorList>
    </citation>
    <scope>NUCLEOTIDE SEQUENCE</scope>
    <source>
        <strain evidence="9">JCM 10088</strain>
    </source>
</reference>
<comment type="function">
    <text evidence="4">Formation of pseudouridine at positions 38, 39 and 40 in the anticodon stem and loop of transfer RNAs.</text>
</comment>
<dbReference type="InterPro" id="IPR020097">
    <property type="entry name" value="PsdUridine_synth_TruA_a/b_dom"/>
</dbReference>
<dbReference type="Proteomes" id="UP000610960">
    <property type="component" value="Unassembled WGS sequence"/>
</dbReference>
<dbReference type="SUPFAM" id="SSF55120">
    <property type="entry name" value="Pseudouridine synthase"/>
    <property type="match status" value="1"/>
</dbReference>
<evidence type="ECO:0000256" key="3">
    <source>
        <dbReference type="ARBA" id="ARBA00023235"/>
    </source>
</evidence>
<dbReference type="InterPro" id="IPR001406">
    <property type="entry name" value="PsdUridine_synth_TruA"/>
</dbReference>
<feature type="binding site" evidence="4 6">
    <location>
        <position position="112"/>
    </location>
    <ligand>
        <name>substrate</name>
    </ligand>
</feature>
<evidence type="ECO:0000256" key="6">
    <source>
        <dbReference type="PIRSR" id="PIRSR001430-2"/>
    </source>
</evidence>
<accession>A0A830GXN2</accession>
<evidence type="ECO:0000256" key="5">
    <source>
        <dbReference type="PIRSR" id="PIRSR001430-1"/>
    </source>
</evidence>
<dbReference type="GO" id="GO:0031119">
    <property type="term" value="P:tRNA pseudouridine synthesis"/>
    <property type="evidence" value="ECO:0007669"/>
    <property type="project" value="UniProtKB-UniRule"/>
</dbReference>
<dbReference type="InterPro" id="IPR020103">
    <property type="entry name" value="PsdUridine_synth_cat_dom_sf"/>
</dbReference>
<keyword evidence="3 4" id="KW-0413">Isomerase</keyword>
<dbReference type="Gene3D" id="3.30.70.660">
    <property type="entry name" value="Pseudouridine synthase I, catalytic domain, C-terminal subdomain"/>
    <property type="match status" value="1"/>
</dbReference>
<evidence type="ECO:0000256" key="1">
    <source>
        <dbReference type="ARBA" id="ARBA00009375"/>
    </source>
</evidence>
<dbReference type="InterPro" id="IPR020095">
    <property type="entry name" value="PsdUridine_synth_TruA_C"/>
</dbReference>
<dbReference type="EC" id="5.4.99.12" evidence="4"/>
<comment type="catalytic activity">
    <reaction evidence="4 7">
        <text>uridine(38/39/40) in tRNA = pseudouridine(38/39/40) in tRNA</text>
        <dbReference type="Rhea" id="RHEA:22376"/>
        <dbReference type="Rhea" id="RHEA-COMP:10085"/>
        <dbReference type="Rhea" id="RHEA-COMP:10087"/>
        <dbReference type="ChEBI" id="CHEBI:65314"/>
        <dbReference type="ChEBI" id="CHEBI:65315"/>
        <dbReference type="EC" id="5.4.99.12"/>
    </reaction>
</comment>
<feature type="domain" description="Pseudouridine synthase I TruA alpha/beta" evidence="8">
    <location>
        <begin position="129"/>
        <end position="228"/>
    </location>
</feature>
<keyword evidence="2 4" id="KW-0819">tRNA processing</keyword>
<dbReference type="Pfam" id="PF01416">
    <property type="entry name" value="PseudoU_synth_1"/>
    <property type="match status" value="1"/>
</dbReference>
<sequence>MASSYWVSMVVRMAYLVMYDGSAFNGFSGGRGSVEHVITRVLSRLNGSPVRLDKASRTDPGVSALMNVVAVNLNDELKTGLINSKLPRQVRVWGAARVPPSFNPRRAMQRTYLYFSPSMGEDLELMRRAAAAFVGRHDLRNYMIRDGSPTIVEMHEINVEEFNGIISVEFKGRGFRNKMLRKIMHAILMAGRGVLGVDFLRRTIDTEENIPMPPHQPHGLVLKAVKYENQPGFSIDKAALSYFTRYLRSRLAEINAMSASYELLLRGAMYEYWDGDLRP</sequence>
<keyword evidence="10" id="KW-1185">Reference proteome</keyword>
<comment type="caution">
    <text evidence="9">The sequence shown here is derived from an EMBL/GenBank/DDBJ whole genome shotgun (WGS) entry which is preliminary data.</text>
</comment>
<dbReference type="EMBL" id="BMNL01000004">
    <property type="protein sequence ID" value="GGP22450.1"/>
    <property type="molecule type" value="Genomic_DNA"/>
</dbReference>
<reference evidence="9" key="1">
    <citation type="journal article" date="2014" name="Int. J. Syst. Evol. Microbiol.">
        <title>Complete genome sequence of Corynebacterium casei LMG S-19264T (=DSM 44701T), isolated from a smear-ripened cheese.</title>
        <authorList>
            <consortium name="US DOE Joint Genome Institute (JGI-PGF)"/>
            <person name="Walter F."/>
            <person name="Albersmeier A."/>
            <person name="Kalinowski J."/>
            <person name="Ruckert C."/>
        </authorList>
    </citation>
    <scope>NUCLEOTIDE SEQUENCE</scope>
    <source>
        <strain evidence="9">JCM 10088</strain>
    </source>
</reference>
<dbReference type="AlphaFoldDB" id="A0A830GXN2"/>
<dbReference type="GO" id="GO:0003723">
    <property type="term" value="F:RNA binding"/>
    <property type="evidence" value="ECO:0007669"/>
    <property type="project" value="InterPro"/>
</dbReference>